<dbReference type="GO" id="GO:0015293">
    <property type="term" value="F:symporter activity"/>
    <property type="evidence" value="ECO:0007669"/>
    <property type="project" value="UniProtKB-KW"/>
</dbReference>
<dbReference type="InterPro" id="IPR003663">
    <property type="entry name" value="Sugar/inositol_transpt"/>
</dbReference>
<keyword evidence="3 9" id="KW-0813">Transport</keyword>
<evidence type="ECO:0000256" key="6">
    <source>
        <dbReference type="ARBA" id="ARBA00022847"/>
    </source>
</evidence>
<dbReference type="Proteomes" id="UP001055439">
    <property type="component" value="Chromosome 1"/>
</dbReference>
<dbReference type="PANTHER" id="PTHR23500">
    <property type="entry name" value="SOLUTE CARRIER FAMILY 2, FACILITATED GLUCOSE TRANSPORTER"/>
    <property type="match status" value="1"/>
</dbReference>
<dbReference type="InterPro" id="IPR036259">
    <property type="entry name" value="MFS_trans_sf"/>
</dbReference>
<protein>
    <submittedName>
        <fullName evidence="12">Transporter</fullName>
    </submittedName>
</protein>
<keyword evidence="13" id="KW-1185">Reference proteome</keyword>
<dbReference type="InterPro" id="IPR045262">
    <property type="entry name" value="STP/PLT_plant"/>
</dbReference>
<evidence type="ECO:0000256" key="5">
    <source>
        <dbReference type="ARBA" id="ARBA00022692"/>
    </source>
</evidence>
<dbReference type="Pfam" id="PF00083">
    <property type="entry name" value="Sugar_tr"/>
    <property type="match status" value="1"/>
</dbReference>
<dbReference type="NCBIfam" id="TIGR00879">
    <property type="entry name" value="SP"/>
    <property type="match status" value="1"/>
</dbReference>
<accession>A0A9E7EE88</accession>
<evidence type="ECO:0000256" key="2">
    <source>
        <dbReference type="ARBA" id="ARBA00010992"/>
    </source>
</evidence>
<feature type="transmembrane region" description="Helical" evidence="10">
    <location>
        <begin position="309"/>
        <end position="330"/>
    </location>
</feature>
<feature type="transmembrane region" description="Helical" evidence="10">
    <location>
        <begin position="83"/>
        <end position="105"/>
    </location>
</feature>
<dbReference type="PROSITE" id="PS00216">
    <property type="entry name" value="SUGAR_TRANSPORT_1"/>
    <property type="match status" value="1"/>
</dbReference>
<dbReference type="AlphaFoldDB" id="A0A9E7EE88"/>
<evidence type="ECO:0000313" key="12">
    <source>
        <dbReference type="EMBL" id="URD74772.1"/>
    </source>
</evidence>
<keyword evidence="6" id="KW-0769">Symport</keyword>
<evidence type="ECO:0000313" key="13">
    <source>
        <dbReference type="Proteomes" id="UP001055439"/>
    </source>
</evidence>
<feature type="transmembrane region" description="Helical" evidence="10">
    <location>
        <begin position="370"/>
        <end position="397"/>
    </location>
</feature>
<keyword evidence="7 10" id="KW-1133">Transmembrane helix</keyword>
<evidence type="ECO:0000256" key="8">
    <source>
        <dbReference type="ARBA" id="ARBA00023136"/>
    </source>
</evidence>
<keyword evidence="8 10" id="KW-0472">Membrane</keyword>
<dbReference type="EMBL" id="CP097502">
    <property type="protein sequence ID" value="URD74772.1"/>
    <property type="molecule type" value="Genomic_DNA"/>
</dbReference>
<feature type="transmembrane region" description="Helical" evidence="10">
    <location>
        <begin position="146"/>
        <end position="165"/>
    </location>
</feature>
<organism evidence="12 13">
    <name type="scientific">Musa troglodytarum</name>
    <name type="common">fe'i banana</name>
    <dbReference type="NCBI Taxonomy" id="320322"/>
    <lineage>
        <taxon>Eukaryota</taxon>
        <taxon>Viridiplantae</taxon>
        <taxon>Streptophyta</taxon>
        <taxon>Embryophyta</taxon>
        <taxon>Tracheophyta</taxon>
        <taxon>Spermatophyta</taxon>
        <taxon>Magnoliopsida</taxon>
        <taxon>Liliopsida</taxon>
        <taxon>Zingiberales</taxon>
        <taxon>Musaceae</taxon>
        <taxon>Musa</taxon>
    </lineage>
</organism>
<dbReference type="PANTHER" id="PTHR23500:SF519">
    <property type="entry name" value="POLYOL TRANSPORTER 5-LIKE"/>
    <property type="match status" value="1"/>
</dbReference>
<sequence length="416" mass="44363">MGQPEKPKRNMYALGCSCLASMTSIVSGYDVAVMSGANSLIKHDLKIDDTKIEILAGIINLYSIIGSIAAGRTSDWIGRRYTMILACSIFFVGALGMGLAPNYAILMVGRFAAGVGVGYAFMIAPVYAAEVSPASSRGFLSSFPEVFINFGVLLGYVSNFAFAGLPEHLSWRVMFGVGAVPPVFLALGVLAMPESPRWLVMQGRLGEAKAVLAKTSDTPAEAELRLSEIKEAAGIPEGCTDEVVPVPERSHGEGVWKELLITPTPPVRRTLLAALGLQFFQQASGIDSVVLYSLTIFEKAGLKSKTKRLGATVAVGFTKTSFILVATFLLDRVGRRPLLLSSAAGMIASLITLASVLLTIDRHPGEKLTWAVALCIATVLTFVGSFSIGLGPIAWVYSSEIFPLRLRRRGASLGRP</sequence>
<dbReference type="InterPro" id="IPR005829">
    <property type="entry name" value="Sugar_transporter_CS"/>
</dbReference>
<dbReference type="InterPro" id="IPR020846">
    <property type="entry name" value="MFS_dom"/>
</dbReference>
<dbReference type="PRINTS" id="PR00171">
    <property type="entry name" value="SUGRTRNSPORT"/>
</dbReference>
<proteinExistence type="inferred from homology"/>
<dbReference type="GO" id="GO:0015144">
    <property type="term" value="F:carbohydrate transmembrane transporter activity"/>
    <property type="evidence" value="ECO:0007669"/>
    <property type="project" value="InterPro"/>
</dbReference>
<name>A0A9E7EE88_9LILI</name>
<dbReference type="SUPFAM" id="SSF103473">
    <property type="entry name" value="MFS general substrate transporter"/>
    <property type="match status" value="1"/>
</dbReference>
<reference evidence="12" key="1">
    <citation type="submission" date="2022-05" db="EMBL/GenBank/DDBJ databases">
        <title>The Musa troglodytarum L. genome provides insights into the mechanism of non-climacteric behaviour and enrichment of carotenoids.</title>
        <authorList>
            <person name="Wang J."/>
        </authorList>
    </citation>
    <scope>NUCLEOTIDE SEQUENCE</scope>
    <source>
        <tissue evidence="12">Leaf</tissue>
    </source>
</reference>
<evidence type="ECO:0000256" key="4">
    <source>
        <dbReference type="ARBA" id="ARBA00022597"/>
    </source>
</evidence>
<gene>
    <name evidence="12" type="ORF">MUK42_35324</name>
</gene>
<dbReference type="InterPro" id="IPR005828">
    <property type="entry name" value="MFS_sugar_transport-like"/>
</dbReference>
<comment type="similarity">
    <text evidence="2 9">Belongs to the major facilitator superfamily. Sugar transporter (TC 2.A.1.1) family.</text>
</comment>
<dbReference type="OrthoDB" id="6339427at2759"/>
<feature type="transmembrane region" description="Helical" evidence="10">
    <location>
        <begin position="52"/>
        <end position="71"/>
    </location>
</feature>
<evidence type="ECO:0000259" key="11">
    <source>
        <dbReference type="PROSITE" id="PS50850"/>
    </source>
</evidence>
<evidence type="ECO:0000256" key="9">
    <source>
        <dbReference type="RuleBase" id="RU003346"/>
    </source>
</evidence>
<dbReference type="FunFam" id="1.20.1250.20:FF:000025">
    <property type="entry name" value="probable polyol transporter 4"/>
    <property type="match status" value="1"/>
</dbReference>
<evidence type="ECO:0000256" key="1">
    <source>
        <dbReference type="ARBA" id="ARBA00004141"/>
    </source>
</evidence>
<evidence type="ECO:0000256" key="10">
    <source>
        <dbReference type="SAM" id="Phobius"/>
    </source>
</evidence>
<feature type="transmembrane region" description="Helical" evidence="10">
    <location>
        <begin position="111"/>
        <end position="134"/>
    </location>
</feature>
<dbReference type="Gene3D" id="1.20.1250.20">
    <property type="entry name" value="MFS general substrate transporter like domains"/>
    <property type="match status" value="1"/>
</dbReference>
<evidence type="ECO:0000256" key="3">
    <source>
        <dbReference type="ARBA" id="ARBA00022448"/>
    </source>
</evidence>
<evidence type="ECO:0000256" key="7">
    <source>
        <dbReference type="ARBA" id="ARBA00022989"/>
    </source>
</evidence>
<feature type="transmembrane region" description="Helical" evidence="10">
    <location>
        <begin position="336"/>
        <end position="358"/>
    </location>
</feature>
<feature type="domain" description="Major facilitator superfamily (MFS) profile" evidence="11">
    <location>
        <begin position="16"/>
        <end position="416"/>
    </location>
</feature>
<keyword evidence="5 10" id="KW-0812">Transmembrane</keyword>
<keyword evidence="4" id="KW-0762">Sugar transport</keyword>
<feature type="transmembrane region" description="Helical" evidence="10">
    <location>
        <begin position="171"/>
        <end position="192"/>
    </location>
</feature>
<comment type="subcellular location">
    <subcellularLocation>
        <location evidence="1">Membrane</location>
        <topology evidence="1">Multi-pass membrane protein</topology>
    </subcellularLocation>
</comment>
<dbReference type="PROSITE" id="PS50850">
    <property type="entry name" value="MFS"/>
    <property type="match status" value="1"/>
</dbReference>
<dbReference type="GO" id="GO:0016020">
    <property type="term" value="C:membrane"/>
    <property type="evidence" value="ECO:0007669"/>
    <property type="project" value="UniProtKB-SubCell"/>
</dbReference>